<organism evidence="2 3">
    <name type="scientific">Psychrobacillus psychrodurans</name>
    <dbReference type="NCBI Taxonomy" id="126157"/>
    <lineage>
        <taxon>Bacteria</taxon>
        <taxon>Bacillati</taxon>
        <taxon>Bacillota</taxon>
        <taxon>Bacilli</taxon>
        <taxon>Bacillales</taxon>
        <taxon>Bacillaceae</taxon>
        <taxon>Psychrobacillus</taxon>
    </lineage>
</organism>
<dbReference type="Proteomes" id="UP001152172">
    <property type="component" value="Unassembled WGS sequence"/>
</dbReference>
<keyword evidence="3" id="KW-1185">Reference proteome</keyword>
<evidence type="ECO:0000313" key="2">
    <source>
        <dbReference type="EMBL" id="MCZ8535006.1"/>
    </source>
</evidence>
<keyword evidence="1" id="KW-0472">Membrane</keyword>
<dbReference type="RefSeq" id="WP_241600669.1">
    <property type="nucleotide sequence ID" value="NZ_CP189791.1"/>
</dbReference>
<accession>A0A9X3RB94</accession>
<name>A0A9X3RB94_9BACI</name>
<feature type="transmembrane region" description="Helical" evidence="1">
    <location>
        <begin position="6"/>
        <end position="23"/>
    </location>
</feature>
<evidence type="ECO:0000313" key="3">
    <source>
        <dbReference type="Proteomes" id="UP001152172"/>
    </source>
</evidence>
<reference evidence="2" key="1">
    <citation type="submission" date="2022-05" db="EMBL/GenBank/DDBJ databases">
        <authorList>
            <person name="Colautti A."/>
            <person name="Iacumin L."/>
        </authorList>
    </citation>
    <scope>NUCLEOTIDE SEQUENCE</scope>
    <source>
        <strain evidence="2">DSM 30747</strain>
    </source>
</reference>
<comment type="caution">
    <text evidence="2">The sequence shown here is derived from an EMBL/GenBank/DDBJ whole genome shotgun (WGS) entry which is preliminary data.</text>
</comment>
<keyword evidence="1" id="KW-0812">Transmembrane</keyword>
<evidence type="ECO:0000256" key="1">
    <source>
        <dbReference type="SAM" id="Phobius"/>
    </source>
</evidence>
<keyword evidence="1" id="KW-1133">Transmembrane helix</keyword>
<dbReference type="EMBL" id="JAMKBI010000015">
    <property type="protein sequence ID" value="MCZ8535006.1"/>
    <property type="molecule type" value="Genomic_DNA"/>
</dbReference>
<proteinExistence type="predicted"/>
<gene>
    <name evidence="2" type="ORF">M9R61_17005</name>
</gene>
<sequence>MLKRILIINGILIVGIASFSLLNKDEPEPLSTKERELQFSTLNTVTEKNYDKYGNLEFTVSSNSEIE</sequence>
<dbReference type="AlphaFoldDB" id="A0A9X3RB94"/>
<protein>
    <submittedName>
        <fullName evidence="2">Uncharacterized protein</fullName>
    </submittedName>
</protein>